<accession>A0AA86T3H1</accession>
<feature type="compositionally biased region" description="Basic and acidic residues" evidence="1">
    <location>
        <begin position="15"/>
        <end position="25"/>
    </location>
</feature>
<feature type="domain" description="Oxidoreductase molybdopterin-binding" evidence="2">
    <location>
        <begin position="55"/>
        <end position="198"/>
    </location>
</feature>
<dbReference type="RefSeq" id="WP_289267989.1">
    <property type="nucleotide sequence ID" value="NZ_OX365700.1"/>
</dbReference>
<dbReference type="SUPFAM" id="SSF56524">
    <property type="entry name" value="Oxidoreductase molybdopterin-binding domain"/>
    <property type="match status" value="1"/>
</dbReference>
<reference evidence="3" key="1">
    <citation type="submission" date="2022-10" db="EMBL/GenBank/DDBJ databases">
        <authorList>
            <person name="Koch H."/>
        </authorList>
    </citation>
    <scope>NUCLEOTIDE SEQUENCE</scope>
    <source>
        <strain evidence="3">DNF</strain>
    </source>
</reference>
<organism evidence="3 4">
    <name type="scientific">Nitrospira tepida</name>
    <dbReference type="NCBI Taxonomy" id="2973512"/>
    <lineage>
        <taxon>Bacteria</taxon>
        <taxon>Pseudomonadati</taxon>
        <taxon>Nitrospirota</taxon>
        <taxon>Nitrospiria</taxon>
        <taxon>Nitrospirales</taxon>
        <taxon>Nitrospiraceae</taxon>
        <taxon>Nitrospira</taxon>
    </lineage>
</organism>
<protein>
    <submittedName>
        <fullName evidence="3">Sulfite oxidase-like oxidoreductase</fullName>
    </submittedName>
</protein>
<dbReference type="PANTHER" id="PTHR43032:SF4">
    <property type="entry name" value="OXIDOREDUCTASE MOLYBDOPTERIN-BINDING DOMAIN-CONTAINING PROTEIN"/>
    <property type="match status" value="1"/>
</dbReference>
<dbReference type="Pfam" id="PF00174">
    <property type="entry name" value="Oxidored_molyb"/>
    <property type="match status" value="1"/>
</dbReference>
<evidence type="ECO:0000259" key="2">
    <source>
        <dbReference type="Pfam" id="PF00174"/>
    </source>
</evidence>
<dbReference type="CDD" id="cd02109">
    <property type="entry name" value="arch_bact_SO_family_Moco"/>
    <property type="match status" value="1"/>
</dbReference>
<gene>
    <name evidence="3" type="ORF">DNFV4_01457</name>
</gene>
<dbReference type="InterPro" id="IPR008335">
    <property type="entry name" value="Mopterin_OxRdtase_euk"/>
</dbReference>
<dbReference type="InterPro" id="IPR036374">
    <property type="entry name" value="OxRdtase_Mopterin-bd_sf"/>
</dbReference>
<dbReference type="InterPro" id="IPR000572">
    <property type="entry name" value="OxRdtase_Mopterin-bd_dom"/>
</dbReference>
<dbReference type="PRINTS" id="PR00407">
    <property type="entry name" value="EUMOPTERIN"/>
</dbReference>
<proteinExistence type="predicted"/>
<name>A0AA86T3H1_9BACT</name>
<dbReference type="GO" id="GO:0016491">
    <property type="term" value="F:oxidoreductase activity"/>
    <property type="evidence" value="ECO:0007669"/>
    <property type="project" value="InterPro"/>
</dbReference>
<dbReference type="EMBL" id="OX365700">
    <property type="protein sequence ID" value="CAI4031025.1"/>
    <property type="molecule type" value="Genomic_DNA"/>
</dbReference>
<dbReference type="PANTHER" id="PTHR43032">
    <property type="entry name" value="PROTEIN-METHIONINE-SULFOXIDE REDUCTASE"/>
    <property type="match status" value="1"/>
</dbReference>
<dbReference type="Gene3D" id="3.90.420.10">
    <property type="entry name" value="Oxidoreductase, molybdopterin-binding domain"/>
    <property type="match status" value="1"/>
</dbReference>
<evidence type="ECO:0000313" key="3">
    <source>
        <dbReference type="EMBL" id="CAI4031025.1"/>
    </source>
</evidence>
<dbReference type="KEGG" id="nti:DNFV4_01457"/>
<keyword evidence="4" id="KW-1185">Reference proteome</keyword>
<feature type="region of interest" description="Disordered" evidence="1">
    <location>
        <begin position="15"/>
        <end position="39"/>
    </location>
</feature>
<dbReference type="Proteomes" id="UP001179121">
    <property type="component" value="Chromosome"/>
</dbReference>
<evidence type="ECO:0000256" key="1">
    <source>
        <dbReference type="SAM" id="MobiDB-lite"/>
    </source>
</evidence>
<sequence length="216" mass="25114">MDSNDRLIQKKQAWAREKRGLGGREVEDEAPEPDRLPPGQHLVNNWPVLDLGYKPEIPLEEWRLTVGGFVAQPLTWTWQEFLAQPPFRSVSDFHCVTTWSTFDNEWEGVSFKHLIGLVKPLSLAKFVLFKSYDDYTTNLPLEACDDDDVLLCHSWNGKPLTKEHGGPVRMIVPKRYAWKGAKWVKEITFSDRDEKGFWEVRGYSNSAFPWKNDRYS</sequence>
<evidence type="ECO:0000313" key="4">
    <source>
        <dbReference type="Proteomes" id="UP001179121"/>
    </source>
</evidence>
<dbReference type="AlphaFoldDB" id="A0AA86T3H1"/>